<evidence type="ECO:0000256" key="7">
    <source>
        <dbReference type="SAM" id="Phobius"/>
    </source>
</evidence>
<dbReference type="PANTHER" id="PTHR22913">
    <property type="entry name" value="HYALURONAN SYNTHASE"/>
    <property type="match status" value="1"/>
</dbReference>
<keyword evidence="5" id="KW-0808">Transferase</keyword>
<evidence type="ECO:0000259" key="8">
    <source>
        <dbReference type="Pfam" id="PF13632"/>
    </source>
</evidence>
<keyword evidence="7" id="KW-0812">Transmembrane</keyword>
<name>A0AAD9S714_PHOAM</name>
<keyword evidence="7" id="KW-1133">Transmembrane helix</keyword>
<evidence type="ECO:0000256" key="5">
    <source>
        <dbReference type="ARBA" id="ARBA00022679"/>
    </source>
</evidence>
<dbReference type="EMBL" id="JAUJFL010000008">
    <property type="protein sequence ID" value="KAK2598697.1"/>
    <property type="molecule type" value="Genomic_DNA"/>
</dbReference>
<feature type="transmembrane region" description="Helical" evidence="7">
    <location>
        <begin position="462"/>
        <end position="483"/>
    </location>
</feature>
<accession>A0AAD9S714</accession>
<protein>
    <recommendedName>
        <fullName evidence="8">Glycosyltransferase 2-like domain-containing protein</fullName>
    </recommendedName>
</protein>
<dbReference type="Gene3D" id="3.90.550.10">
    <property type="entry name" value="Spore Coat Polysaccharide Biosynthesis Protein SpsA, Chain A"/>
    <property type="match status" value="1"/>
</dbReference>
<evidence type="ECO:0000256" key="2">
    <source>
        <dbReference type="ARBA" id="ARBA00006782"/>
    </source>
</evidence>
<feature type="transmembrane region" description="Helical" evidence="7">
    <location>
        <begin position="504"/>
        <end position="524"/>
    </location>
</feature>
<dbReference type="GO" id="GO:0085029">
    <property type="term" value="P:extracellular matrix assembly"/>
    <property type="evidence" value="ECO:0007669"/>
    <property type="project" value="TreeGrafter"/>
</dbReference>
<evidence type="ECO:0000313" key="10">
    <source>
        <dbReference type="Proteomes" id="UP001265746"/>
    </source>
</evidence>
<feature type="transmembrane region" description="Helical" evidence="7">
    <location>
        <begin position="22"/>
        <end position="42"/>
    </location>
</feature>
<feature type="transmembrane region" description="Helical" evidence="7">
    <location>
        <begin position="246"/>
        <end position="267"/>
    </location>
</feature>
<evidence type="ECO:0000256" key="1">
    <source>
        <dbReference type="ARBA" id="ARBA00004236"/>
    </source>
</evidence>
<feature type="transmembrane region" description="Helical" evidence="7">
    <location>
        <begin position="577"/>
        <end position="596"/>
    </location>
</feature>
<reference evidence="9" key="1">
    <citation type="submission" date="2023-06" db="EMBL/GenBank/DDBJ databases">
        <authorList>
            <person name="Noh H."/>
        </authorList>
    </citation>
    <scope>NUCLEOTIDE SEQUENCE</scope>
    <source>
        <strain evidence="9">DUCC20226</strain>
    </source>
</reference>
<comment type="caution">
    <text evidence="9">The sequence shown here is derived from an EMBL/GenBank/DDBJ whole genome shotgun (WGS) entry which is preliminary data.</text>
</comment>
<evidence type="ECO:0000313" key="9">
    <source>
        <dbReference type="EMBL" id="KAK2598697.1"/>
    </source>
</evidence>
<evidence type="ECO:0000256" key="6">
    <source>
        <dbReference type="ARBA" id="ARBA00023136"/>
    </source>
</evidence>
<dbReference type="Proteomes" id="UP001265746">
    <property type="component" value="Unassembled WGS sequence"/>
</dbReference>
<dbReference type="Pfam" id="PF13632">
    <property type="entry name" value="Glyco_trans_2_3"/>
    <property type="match status" value="1"/>
</dbReference>
<dbReference type="InterPro" id="IPR029044">
    <property type="entry name" value="Nucleotide-diphossugar_trans"/>
</dbReference>
<keyword evidence="6 7" id="KW-0472">Membrane</keyword>
<dbReference type="InterPro" id="IPR001173">
    <property type="entry name" value="Glyco_trans_2-like"/>
</dbReference>
<gene>
    <name evidence="9" type="ORF">N8I77_012089</name>
</gene>
<dbReference type="AlphaFoldDB" id="A0AAD9S714"/>
<evidence type="ECO:0000256" key="3">
    <source>
        <dbReference type="ARBA" id="ARBA00022475"/>
    </source>
</evidence>
<feature type="domain" description="Glycosyltransferase 2-like" evidence="8">
    <location>
        <begin position="270"/>
        <end position="466"/>
    </location>
</feature>
<comment type="similarity">
    <text evidence="2">Belongs to the NodC/HAS family.</text>
</comment>
<sequence length="600" mass="67374">MLLDNDSGAHVPSIAYPRHIPVWRQCLNVFCCLFSIPIYFLMTVSSHYPITLDMLLTIILAESNRFVNQRRREKLHELKHQDESPVREKEDWLRWELNVEKAAPRLDCMAAVVGWREDPELFSRALESYKTTEGCTFLLVGVDGDEADDQDMVDVFNQTYPERSAVIHISEPLGELAERTRAKLVAMRQQDNQPINDAEIDGMVMQHCILLARTILEQHQLTIGGDYHAGIRQICLRQRHMHKKGIMFTTFVFSLVIADILGIEFLWSSDSDTIVFQDSLSRTVDTIAADPKLGGASSGLVVHNSAETTITSLAATIYWGELYLTRSSTAVTATSDCQSGPSTVFRLAALPDILVPWYLQTVLGKRMIINEDRHLTTNLLLRGWGVIYASDVLTSTDTPTTMSKWLKQQLRWARATHIESLLMPRVYLKTHPLLFFGMAKREFGPVLGALAVSYYLLTSRKLVSVCFADVGIRLLLGVAYNILRNPDRLGRGVGAAGKWVIPGFFFYYIPLPAVHVWSMLTLTADGWGTSMRADGETTPRPVSGEKPKFDLGFFVVWMGMLAAAAAKWLAWHYGLDLLHTGLFMIISMGAAVFGAWRLTA</sequence>
<proteinExistence type="inferred from homology"/>
<comment type="subcellular location">
    <subcellularLocation>
        <location evidence="1">Cell membrane</location>
    </subcellularLocation>
</comment>
<dbReference type="PANTHER" id="PTHR22913:SF12">
    <property type="entry name" value="MANNURONAN SYNTHASE"/>
    <property type="match status" value="1"/>
</dbReference>
<organism evidence="9 10">
    <name type="scientific">Phomopsis amygdali</name>
    <name type="common">Fusicoccum amygdali</name>
    <dbReference type="NCBI Taxonomy" id="1214568"/>
    <lineage>
        <taxon>Eukaryota</taxon>
        <taxon>Fungi</taxon>
        <taxon>Dikarya</taxon>
        <taxon>Ascomycota</taxon>
        <taxon>Pezizomycotina</taxon>
        <taxon>Sordariomycetes</taxon>
        <taxon>Sordariomycetidae</taxon>
        <taxon>Diaporthales</taxon>
        <taxon>Diaporthaceae</taxon>
        <taxon>Diaporthe</taxon>
    </lineage>
</organism>
<feature type="transmembrane region" description="Helical" evidence="7">
    <location>
        <begin position="551"/>
        <end position="570"/>
    </location>
</feature>
<keyword evidence="10" id="KW-1185">Reference proteome</keyword>
<dbReference type="GO" id="GO:0030213">
    <property type="term" value="P:hyaluronan biosynthetic process"/>
    <property type="evidence" value="ECO:0007669"/>
    <property type="project" value="TreeGrafter"/>
</dbReference>
<dbReference type="GO" id="GO:0005886">
    <property type="term" value="C:plasma membrane"/>
    <property type="evidence" value="ECO:0007669"/>
    <property type="project" value="UniProtKB-SubCell"/>
</dbReference>
<evidence type="ECO:0000256" key="4">
    <source>
        <dbReference type="ARBA" id="ARBA00022676"/>
    </source>
</evidence>
<dbReference type="GO" id="GO:0050501">
    <property type="term" value="F:hyaluronan synthase activity"/>
    <property type="evidence" value="ECO:0007669"/>
    <property type="project" value="TreeGrafter"/>
</dbReference>
<keyword evidence="4" id="KW-0328">Glycosyltransferase</keyword>
<dbReference type="SUPFAM" id="SSF53448">
    <property type="entry name" value="Nucleotide-diphospho-sugar transferases"/>
    <property type="match status" value="1"/>
</dbReference>
<keyword evidence="3" id="KW-1003">Cell membrane</keyword>